<dbReference type="PANTHER" id="PTHR13266:SF1">
    <property type="entry name" value="PROTEASOME INHIBITOR PI31 SUBUNIT"/>
    <property type="match status" value="1"/>
</dbReference>
<sequence>MASEKLVLAVIRAARPTFRNQNDKIAFAVHSSFLTSGYVLTATGPQALSDNAFSDPSNDEVSVDHWNELNDEYAFVYANPEKGSEKVLVKCLVMNDKLLVHAFTQGSSEPLSLEIDVGDYAGEDGVSNYSQQFKNLDKLVKKIDGDILSKLDGSAKASSSSRSSETSNRTRQEIPDPVAGFGEPGGPPTQ</sequence>
<dbReference type="GO" id="GO:0004866">
    <property type="term" value="F:endopeptidase inhibitor activity"/>
    <property type="evidence" value="ECO:0007669"/>
    <property type="project" value="InterPro"/>
</dbReference>
<evidence type="ECO:0000313" key="6">
    <source>
        <dbReference type="Proteomes" id="UP000289340"/>
    </source>
</evidence>
<dbReference type="PANTHER" id="PTHR13266">
    <property type="entry name" value="PROTEASOME INHIBITOR"/>
    <property type="match status" value="1"/>
</dbReference>
<dbReference type="GO" id="GO:0043161">
    <property type="term" value="P:proteasome-mediated ubiquitin-dependent protein catabolic process"/>
    <property type="evidence" value="ECO:0007669"/>
    <property type="project" value="InterPro"/>
</dbReference>
<dbReference type="EMBL" id="QZWG01000009">
    <property type="protein sequence ID" value="RZB90811.1"/>
    <property type="molecule type" value="Genomic_DNA"/>
</dbReference>
<dbReference type="GO" id="GO:0000502">
    <property type="term" value="C:proteasome complex"/>
    <property type="evidence" value="ECO:0007669"/>
    <property type="project" value="UniProtKB-KW"/>
</dbReference>
<feature type="compositionally biased region" description="Low complexity" evidence="3">
    <location>
        <begin position="152"/>
        <end position="167"/>
    </location>
</feature>
<dbReference type="Gene3D" id="3.40.1000.30">
    <property type="match status" value="1"/>
</dbReference>
<evidence type="ECO:0000256" key="1">
    <source>
        <dbReference type="ARBA" id="ARBA00006405"/>
    </source>
</evidence>
<evidence type="ECO:0000313" key="5">
    <source>
        <dbReference type="EMBL" id="RZB90811.1"/>
    </source>
</evidence>
<evidence type="ECO:0000256" key="3">
    <source>
        <dbReference type="SAM" id="MobiDB-lite"/>
    </source>
</evidence>
<comment type="similarity">
    <text evidence="1">Belongs to the proteasome inhibitor PI31 family.</text>
</comment>
<dbReference type="GO" id="GO:0070628">
    <property type="term" value="F:proteasome binding"/>
    <property type="evidence" value="ECO:0007669"/>
    <property type="project" value="InterPro"/>
</dbReference>
<organism evidence="5 6">
    <name type="scientific">Glycine soja</name>
    <name type="common">Wild soybean</name>
    <dbReference type="NCBI Taxonomy" id="3848"/>
    <lineage>
        <taxon>Eukaryota</taxon>
        <taxon>Viridiplantae</taxon>
        <taxon>Streptophyta</taxon>
        <taxon>Embryophyta</taxon>
        <taxon>Tracheophyta</taxon>
        <taxon>Spermatophyta</taxon>
        <taxon>Magnoliopsida</taxon>
        <taxon>eudicotyledons</taxon>
        <taxon>Gunneridae</taxon>
        <taxon>Pentapetalae</taxon>
        <taxon>rosids</taxon>
        <taxon>fabids</taxon>
        <taxon>Fabales</taxon>
        <taxon>Fabaceae</taxon>
        <taxon>Papilionoideae</taxon>
        <taxon>50 kb inversion clade</taxon>
        <taxon>NPAAA clade</taxon>
        <taxon>indigoferoid/millettioid clade</taxon>
        <taxon>Phaseoleae</taxon>
        <taxon>Glycine</taxon>
        <taxon>Glycine subgen. Soja</taxon>
    </lineage>
</organism>
<name>A0A445IXB9_GLYSO</name>
<evidence type="ECO:0000259" key="4">
    <source>
        <dbReference type="Pfam" id="PF11566"/>
    </source>
</evidence>
<protein>
    <submittedName>
        <fullName evidence="5">Putative proteasome inhibitor isoform C</fullName>
    </submittedName>
</protein>
<feature type="domain" description="PI31 proteasome regulator N-terminal" evidence="4">
    <location>
        <begin position="15"/>
        <end position="155"/>
    </location>
</feature>
<keyword evidence="2 5" id="KW-0647">Proteasome</keyword>
<evidence type="ECO:0000256" key="2">
    <source>
        <dbReference type="ARBA" id="ARBA00022942"/>
    </source>
</evidence>
<reference evidence="5 6" key="1">
    <citation type="submission" date="2018-09" db="EMBL/GenBank/DDBJ databases">
        <title>A high-quality reference genome of wild soybean provides a powerful tool to mine soybean genomes.</title>
        <authorList>
            <person name="Xie M."/>
            <person name="Chung C.Y.L."/>
            <person name="Li M.-W."/>
            <person name="Wong F.-L."/>
            <person name="Chan T.-F."/>
            <person name="Lam H.-M."/>
        </authorList>
    </citation>
    <scope>NUCLEOTIDE SEQUENCE [LARGE SCALE GENOMIC DNA]</scope>
    <source>
        <strain evidence="6">cv. W05</strain>
        <tissue evidence="5">Hypocotyl of etiolated seedlings</tissue>
    </source>
</reference>
<proteinExistence type="inferred from homology"/>
<dbReference type="AlphaFoldDB" id="A0A445IXB9"/>
<dbReference type="InterPro" id="IPR021625">
    <property type="entry name" value="PI31_Prot_N"/>
</dbReference>
<feature type="region of interest" description="Disordered" evidence="3">
    <location>
        <begin position="152"/>
        <end position="190"/>
    </location>
</feature>
<gene>
    <name evidence="5" type="ORF">D0Y65_023304</name>
</gene>
<dbReference type="Pfam" id="PF11566">
    <property type="entry name" value="PI31_Prot_N"/>
    <property type="match status" value="1"/>
</dbReference>
<dbReference type="InterPro" id="IPR045128">
    <property type="entry name" value="PI31-like"/>
</dbReference>
<comment type="caution">
    <text evidence="5">The sequence shown here is derived from an EMBL/GenBank/DDBJ whole genome shotgun (WGS) entry which is preliminary data.</text>
</comment>
<dbReference type="Proteomes" id="UP000289340">
    <property type="component" value="Chromosome 9"/>
</dbReference>
<dbReference type="FunFam" id="3.40.1000.30:FF:000005">
    <property type="entry name" value="Probable proteasome inhibitor"/>
    <property type="match status" value="1"/>
</dbReference>
<accession>A0A445IXB9</accession>
<keyword evidence="6" id="KW-1185">Reference proteome</keyword>